<organism evidence="2 3">
    <name type="scientific">Deinococcus aluminii</name>
    <dbReference type="NCBI Taxonomy" id="1656885"/>
    <lineage>
        <taxon>Bacteria</taxon>
        <taxon>Thermotogati</taxon>
        <taxon>Deinococcota</taxon>
        <taxon>Deinococci</taxon>
        <taxon>Deinococcales</taxon>
        <taxon>Deinococcaceae</taxon>
        <taxon>Deinococcus</taxon>
    </lineage>
</organism>
<keyword evidence="3" id="KW-1185">Reference proteome</keyword>
<feature type="region of interest" description="Disordered" evidence="1">
    <location>
        <begin position="84"/>
        <end position="124"/>
    </location>
</feature>
<reference evidence="2 3" key="1">
    <citation type="submission" date="2024-02" db="EMBL/GenBank/DDBJ databases">
        <title>Deinococcus aluminii NBRC 112889.</title>
        <authorList>
            <person name="Ichikawa N."/>
            <person name="Katano-Makiyama Y."/>
            <person name="Hidaka K."/>
        </authorList>
    </citation>
    <scope>NUCLEOTIDE SEQUENCE [LARGE SCALE GENOMIC DNA]</scope>
    <source>
        <strain evidence="2 3">NBRC 112889</strain>
    </source>
</reference>
<proteinExistence type="predicted"/>
<evidence type="ECO:0000256" key="1">
    <source>
        <dbReference type="SAM" id="MobiDB-lite"/>
    </source>
</evidence>
<evidence type="ECO:0000313" key="3">
    <source>
        <dbReference type="Proteomes" id="UP001404956"/>
    </source>
</evidence>
<dbReference type="Proteomes" id="UP001404956">
    <property type="component" value="Unassembled WGS sequence"/>
</dbReference>
<sequence length="124" mass="14154">MRLKTGEEILLDPEDEQRLKALGATWRINTFKRLQRVTRSTRNAQGQGSTQHLTTFLLGPAPPGQVWTHANRDRLDYRRANLRAVPRGEAISEEGRRRIAERSRPSTPHPQEAPSDAHRDPRSS</sequence>
<evidence type="ECO:0008006" key="4">
    <source>
        <dbReference type="Google" id="ProtNLM"/>
    </source>
</evidence>
<dbReference type="EMBL" id="BAABRV010000005">
    <property type="protein sequence ID" value="GAA5533924.1"/>
    <property type="molecule type" value="Genomic_DNA"/>
</dbReference>
<gene>
    <name evidence="2" type="ORF">Dalu01_02332</name>
</gene>
<comment type="caution">
    <text evidence="2">The sequence shown here is derived from an EMBL/GenBank/DDBJ whole genome shotgun (WGS) entry which is preliminary data.</text>
</comment>
<feature type="compositionally biased region" description="Basic and acidic residues" evidence="1">
    <location>
        <begin position="115"/>
        <end position="124"/>
    </location>
</feature>
<feature type="compositionally biased region" description="Polar residues" evidence="1">
    <location>
        <begin position="39"/>
        <end position="54"/>
    </location>
</feature>
<name>A0ABP9XEY8_9DEIO</name>
<evidence type="ECO:0000313" key="2">
    <source>
        <dbReference type="EMBL" id="GAA5533924.1"/>
    </source>
</evidence>
<dbReference type="RefSeq" id="WP_345454782.1">
    <property type="nucleotide sequence ID" value="NZ_BAABRV010000005.1"/>
</dbReference>
<accession>A0ABP9XEY8</accession>
<feature type="region of interest" description="Disordered" evidence="1">
    <location>
        <begin position="39"/>
        <end position="65"/>
    </location>
</feature>
<protein>
    <recommendedName>
        <fullName evidence="4">HNH endonuclease</fullName>
    </recommendedName>
</protein>
<feature type="compositionally biased region" description="Basic and acidic residues" evidence="1">
    <location>
        <begin position="93"/>
        <end position="104"/>
    </location>
</feature>